<comment type="caution">
    <text evidence="2">The sequence shown here is derived from an EMBL/GenBank/DDBJ whole genome shotgun (WGS) entry which is preliminary data.</text>
</comment>
<dbReference type="SUPFAM" id="SSF81383">
    <property type="entry name" value="F-box domain"/>
    <property type="match status" value="1"/>
</dbReference>
<dbReference type="PANTHER" id="PTHR31111:SF138">
    <property type="entry name" value="F-BOX ASSOCIATED DOMAIN-CONTAINING PROTEIN"/>
    <property type="match status" value="1"/>
</dbReference>
<dbReference type="PROSITE" id="PS50181">
    <property type="entry name" value="FBOX"/>
    <property type="match status" value="1"/>
</dbReference>
<organism evidence="2 3">
    <name type="scientific">Camellia sinensis var. sinensis</name>
    <name type="common">China tea</name>
    <dbReference type="NCBI Taxonomy" id="542762"/>
    <lineage>
        <taxon>Eukaryota</taxon>
        <taxon>Viridiplantae</taxon>
        <taxon>Streptophyta</taxon>
        <taxon>Embryophyta</taxon>
        <taxon>Tracheophyta</taxon>
        <taxon>Spermatophyta</taxon>
        <taxon>Magnoliopsida</taxon>
        <taxon>eudicotyledons</taxon>
        <taxon>Gunneridae</taxon>
        <taxon>Pentapetalae</taxon>
        <taxon>asterids</taxon>
        <taxon>Ericales</taxon>
        <taxon>Theaceae</taxon>
        <taxon>Camellia</taxon>
    </lineage>
</organism>
<dbReference type="PANTHER" id="PTHR31111">
    <property type="entry name" value="BNAA05G37150D PROTEIN-RELATED"/>
    <property type="match status" value="1"/>
</dbReference>
<dbReference type="NCBIfam" id="TIGR01640">
    <property type="entry name" value="F_box_assoc_1"/>
    <property type="match status" value="1"/>
</dbReference>
<dbReference type="Pfam" id="PF00646">
    <property type="entry name" value="F-box"/>
    <property type="match status" value="1"/>
</dbReference>
<feature type="domain" description="F-box" evidence="1">
    <location>
        <begin position="12"/>
        <end position="57"/>
    </location>
</feature>
<evidence type="ECO:0000259" key="1">
    <source>
        <dbReference type="PROSITE" id="PS50181"/>
    </source>
</evidence>
<dbReference type="InterPro" id="IPR017451">
    <property type="entry name" value="F-box-assoc_interact_dom"/>
</dbReference>
<dbReference type="InterPro" id="IPR001810">
    <property type="entry name" value="F-box_dom"/>
</dbReference>
<gene>
    <name evidence="2" type="ORF">TEA_026201</name>
</gene>
<dbReference type="CDD" id="cd22157">
    <property type="entry name" value="F-box_AtFBW1-like"/>
    <property type="match status" value="1"/>
</dbReference>
<evidence type="ECO:0000313" key="2">
    <source>
        <dbReference type="EMBL" id="THG23243.1"/>
    </source>
</evidence>
<name>A0A4S4F1B9_CAMSN</name>
<keyword evidence="3" id="KW-1185">Reference proteome</keyword>
<dbReference type="InterPro" id="IPR036047">
    <property type="entry name" value="F-box-like_dom_sf"/>
</dbReference>
<dbReference type="SMART" id="SM00256">
    <property type="entry name" value="FBOX"/>
    <property type="match status" value="1"/>
</dbReference>
<dbReference type="Gene3D" id="1.20.1280.50">
    <property type="match status" value="1"/>
</dbReference>
<dbReference type="Proteomes" id="UP000306102">
    <property type="component" value="Unassembled WGS sequence"/>
</dbReference>
<sequence length="391" mass="45145">MKKGRSTSNSCGFTTCSLPEEMLVDILTRLPAKVVVQSKCISKHWCSLIEHPSFVDLHHTRAQSRPYLVISLINYSFTKIHFFSADYEGGPAQYLLTDFLSALYHIKQSVNGLICGYLRKSKSIFIVNPTTRQFVTLPPTRLLSYDANSTCEPYLSFGFDPSTKQYKVLLTTFIHIEVEGECYDYLDYKCEIFTLGTHSWREIDCLSIPWHCEFGRGGRCVNGVIHWRNRSSFISKPSPPMSADVIVAFELKNKRFQMIPLPRGPSCMRHLRELGGHLVACGEHTENGWEELWILQDYENWIWVKEIMMPALDWGREGDPYIVGAIQTGEILLQPSRIHDLWNIYYYDQNRKSFRKIKITGLPDSEFFGRRGRNALHVTNYVENLFSLSDI</sequence>
<accession>A0A4S4F1B9</accession>
<dbReference type="Pfam" id="PF08268">
    <property type="entry name" value="FBA_3"/>
    <property type="match status" value="1"/>
</dbReference>
<dbReference type="InterPro" id="IPR013187">
    <property type="entry name" value="F-box-assoc_dom_typ3"/>
</dbReference>
<evidence type="ECO:0000313" key="3">
    <source>
        <dbReference type="Proteomes" id="UP000306102"/>
    </source>
</evidence>
<protein>
    <recommendedName>
        <fullName evidence="1">F-box domain-containing protein</fullName>
    </recommendedName>
</protein>
<proteinExistence type="predicted"/>
<reference evidence="2 3" key="1">
    <citation type="journal article" date="2018" name="Proc. Natl. Acad. Sci. U.S.A.">
        <title>Draft genome sequence of Camellia sinensis var. sinensis provides insights into the evolution of the tea genome and tea quality.</title>
        <authorList>
            <person name="Wei C."/>
            <person name="Yang H."/>
            <person name="Wang S."/>
            <person name="Zhao J."/>
            <person name="Liu C."/>
            <person name="Gao L."/>
            <person name="Xia E."/>
            <person name="Lu Y."/>
            <person name="Tai Y."/>
            <person name="She G."/>
            <person name="Sun J."/>
            <person name="Cao H."/>
            <person name="Tong W."/>
            <person name="Gao Q."/>
            <person name="Li Y."/>
            <person name="Deng W."/>
            <person name="Jiang X."/>
            <person name="Wang W."/>
            <person name="Chen Q."/>
            <person name="Zhang S."/>
            <person name="Li H."/>
            <person name="Wu J."/>
            <person name="Wang P."/>
            <person name="Li P."/>
            <person name="Shi C."/>
            <person name="Zheng F."/>
            <person name="Jian J."/>
            <person name="Huang B."/>
            <person name="Shan D."/>
            <person name="Shi M."/>
            <person name="Fang C."/>
            <person name="Yue Y."/>
            <person name="Li F."/>
            <person name="Li D."/>
            <person name="Wei S."/>
            <person name="Han B."/>
            <person name="Jiang C."/>
            <person name="Yin Y."/>
            <person name="Xia T."/>
            <person name="Zhang Z."/>
            <person name="Bennetzen J.L."/>
            <person name="Zhao S."/>
            <person name="Wan X."/>
        </authorList>
    </citation>
    <scope>NUCLEOTIDE SEQUENCE [LARGE SCALE GENOMIC DNA]</scope>
    <source>
        <strain evidence="3">cv. Shuchazao</strain>
        <tissue evidence="2">Leaf</tissue>
    </source>
</reference>
<dbReference type="EMBL" id="SDRB02000398">
    <property type="protein sequence ID" value="THG23243.1"/>
    <property type="molecule type" value="Genomic_DNA"/>
</dbReference>
<dbReference type="AlphaFoldDB" id="A0A4S4F1B9"/>